<evidence type="ECO:0000259" key="1">
    <source>
        <dbReference type="Pfam" id="PF02201"/>
    </source>
</evidence>
<protein>
    <recommendedName>
        <fullName evidence="1">DM2 domain-containing protein</fullName>
    </recommendedName>
</protein>
<dbReference type="InterPro" id="IPR003121">
    <property type="entry name" value="SWIB_MDM2_domain"/>
</dbReference>
<keyword evidence="3" id="KW-1185">Reference proteome</keyword>
<comment type="caution">
    <text evidence="2">The sequence shown here is derived from an EMBL/GenBank/DDBJ whole genome shotgun (WGS) entry which is preliminary data.</text>
</comment>
<dbReference type="OrthoDB" id="1935438at2759"/>
<gene>
    <name evidence="2" type="ORF">FRX31_026245</name>
</gene>
<dbReference type="Pfam" id="PF02201">
    <property type="entry name" value="SWIB"/>
    <property type="match status" value="1"/>
</dbReference>
<dbReference type="SUPFAM" id="SSF47592">
    <property type="entry name" value="SWIB/MDM2 domain"/>
    <property type="match status" value="1"/>
</dbReference>
<dbReference type="EMBL" id="JABWDY010032461">
    <property type="protein sequence ID" value="KAF5184161.1"/>
    <property type="molecule type" value="Genomic_DNA"/>
</dbReference>
<feature type="domain" description="DM2" evidence="1">
    <location>
        <begin position="46"/>
        <end position="79"/>
    </location>
</feature>
<dbReference type="Proteomes" id="UP000554482">
    <property type="component" value="Unassembled WGS sequence"/>
</dbReference>
<accession>A0A7J6VHE9</accession>
<reference evidence="2 3" key="1">
    <citation type="submission" date="2020-06" db="EMBL/GenBank/DDBJ databases">
        <title>Transcriptomic and genomic resources for Thalictrum thalictroides and T. hernandezii: Facilitating candidate gene discovery in an emerging model plant lineage.</title>
        <authorList>
            <person name="Arias T."/>
            <person name="Riano-Pachon D.M."/>
            <person name="Di Stilio V.S."/>
        </authorList>
    </citation>
    <scope>NUCLEOTIDE SEQUENCE [LARGE SCALE GENOMIC DNA]</scope>
    <source>
        <strain evidence="3">cv. WT478/WT964</strain>
        <tissue evidence="2">Leaves</tissue>
    </source>
</reference>
<proteinExistence type="predicted"/>
<evidence type="ECO:0000313" key="3">
    <source>
        <dbReference type="Proteomes" id="UP000554482"/>
    </source>
</evidence>
<sequence>MNSGSAIRGSRALMSAAAKASTTKSGGVDASVTKQIKTASILKSLAFCKFLGVPEPESSRSNVVKKMWEYIKRNKLQDFVKTSQASIIRKQKYKG</sequence>
<evidence type="ECO:0000313" key="2">
    <source>
        <dbReference type="EMBL" id="KAF5184161.1"/>
    </source>
</evidence>
<dbReference type="CDD" id="cd10567">
    <property type="entry name" value="SWIB-MDM2_like"/>
    <property type="match status" value="1"/>
</dbReference>
<dbReference type="AlphaFoldDB" id="A0A7J6VHE9"/>
<organism evidence="2 3">
    <name type="scientific">Thalictrum thalictroides</name>
    <name type="common">Rue-anemone</name>
    <name type="synonym">Anemone thalictroides</name>
    <dbReference type="NCBI Taxonomy" id="46969"/>
    <lineage>
        <taxon>Eukaryota</taxon>
        <taxon>Viridiplantae</taxon>
        <taxon>Streptophyta</taxon>
        <taxon>Embryophyta</taxon>
        <taxon>Tracheophyta</taxon>
        <taxon>Spermatophyta</taxon>
        <taxon>Magnoliopsida</taxon>
        <taxon>Ranunculales</taxon>
        <taxon>Ranunculaceae</taxon>
        <taxon>Thalictroideae</taxon>
        <taxon>Thalictrum</taxon>
    </lineage>
</organism>
<dbReference type="Gene3D" id="1.10.245.10">
    <property type="entry name" value="SWIB/MDM2 domain"/>
    <property type="match status" value="1"/>
</dbReference>
<name>A0A7J6VHE9_THATH</name>
<dbReference type="InterPro" id="IPR036885">
    <property type="entry name" value="SWIB_MDM2_dom_sf"/>
</dbReference>